<proteinExistence type="predicted"/>
<dbReference type="AlphaFoldDB" id="A0A061R655"/>
<gene>
    <name evidence="1" type="ORF">TSPGSL018_14451</name>
</gene>
<protein>
    <submittedName>
        <fullName evidence="1">Uncharacterized protein</fullName>
    </submittedName>
</protein>
<sequence length="127" mass="14808">PLQPCVLPTSSGVYWRDTFGYKLYDQKTAEMILAERDKDRYGTIEIGMIKSHEHPLGMNYTVDLRRLKQISRNGFERDILILGEPYIPVQAKETLENFGMIKAYKEKEYDITSVNLKEEALIGVNYW</sequence>
<dbReference type="EMBL" id="GBEZ01020567">
    <property type="protein sequence ID" value="JAC66115.1"/>
    <property type="molecule type" value="Transcribed_RNA"/>
</dbReference>
<evidence type="ECO:0000313" key="1">
    <source>
        <dbReference type="EMBL" id="JAC66115.1"/>
    </source>
</evidence>
<name>A0A061R655_9CHLO</name>
<organism evidence="1">
    <name type="scientific">Tetraselmis sp. GSL018</name>
    <dbReference type="NCBI Taxonomy" id="582737"/>
    <lineage>
        <taxon>Eukaryota</taxon>
        <taxon>Viridiplantae</taxon>
        <taxon>Chlorophyta</taxon>
        <taxon>core chlorophytes</taxon>
        <taxon>Chlorodendrophyceae</taxon>
        <taxon>Chlorodendrales</taxon>
        <taxon>Chlorodendraceae</taxon>
        <taxon>Tetraselmis</taxon>
    </lineage>
</organism>
<accession>A0A061R655</accession>
<reference evidence="1" key="1">
    <citation type="submission" date="2014-05" db="EMBL/GenBank/DDBJ databases">
        <title>The transcriptome of the halophilic microalga Tetraselmis sp. GSL018 isolated from the Great Salt Lake, Utah.</title>
        <authorList>
            <person name="Jinkerson R.E."/>
            <person name="D'Adamo S."/>
            <person name="Posewitz M.C."/>
        </authorList>
    </citation>
    <scope>NUCLEOTIDE SEQUENCE</scope>
    <source>
        <strain evidence="1">GSL018</strain>
    </source>
</reference>
<feature type="non-terminal residue" evidence="1">
    <location>
        <position position="1"/>
    </location>
</feature>